<organism evidence="4 5">
    <name type="scientific">Platanthera zijinensis</name>
    <dbReference type="NCBI Taxonomy" id="2320716"/>
    <lineage>
        <taxon>Eukaryota</taxon>
        <taxon>Viridiplantae</taxon>
        <taxon>Streptophyta</taxon>
        <taxon>Embryophyta</taxon>
        <taxon>Tracheophyta</taxon>
        <taxon>Spermatophyta</taxon>
        <taxon>Magnoliopsida</taxon>
        <taxon>Liliopsida</taxon>
        <taxon>Asparagales</taxon>
        <taxon>Orchidaceae</taxon>
        <taxon>Orchidoideae</taxon>
        <taxon>Orchideae</taxon>
        <taxon>Orchidinae</taxon>
        <taxon>Platanthera</taxon>
    </lineage>
</organism>
<proteinExistence type="predicted"/>
<dbReference type="PROSITE" id="PS51138">
    <property type="entry name" value="ENT"/>
    <property type="match status" value="1"/>
</dbReference>
<dbReference type="InterPro" id="IPR005491">
    <property type="entry name" value="ENT_dom"/>
</dbReference>
<dbReference type="PANTHER" id="PTHR31917:SF5">
    <property type="entry name" value="OS02G0204500 PROTEIN"/>
    <property type="match status" value="1"/>
</dbReference>
<dbReference type="SMART" id="SM01191">
    <property type="entry name" value="ENT"/>
    <property type="match status" value="1"/>
</dbReference>
<evidence type="ECO:0000313" key="4">
    <source>
        <dbReference type="EMBL" id="KAK8936857.1"/>
    </source>
</evidence>
<dbReference type="AlphaFoldDB" id="A0AAP0BEJ5"/>
<reference evidence="4 5" key="1">
    <citation type="journal article" date="2022" name="Nat. Plants">
        <title>Genomes of leafy and leafless Platanthera orchids illuminate the evolution of mycoheterotrophy.</title>
        <authorList>
            <person name="Li M.H."/>
            <person name="Liu K.W."/>
            <person name="Li Z."/>
            <person name="Lu H.C."/>
            <person name="Ye Q.L."/>
            <person name="Zhang D."/>
            <person name="Wang J.Y."/>
            <person name="Li Y.F."/>
            <person name="Zhong Z.M."/>
            <person name="Liu X."/>
            <person name="Yu X."/>
            <person name="Liu D.K."/>
            <person name="Tu X.D."/>
            <person name="Liu B."/>
            <person name="Hao Y."/>
            <person name="Liao X.Y."/>
            <person name="Jiang Y.T."/>
            <person name="Sun W.H."/>
            <person name="Chen J."/>
            <person name="Chen Y.Q."/>
            <person name="Ai Y."/>
            <person name="Zhai J.W."/>
            <person name="Wu S.S."/>
            <person name="Zhou Z."/>
            <person name="Hsiao Y.Y."/>
            <person name="Wu W.L."/>
            <person name="Chen Y.Y."/>
            <person name="Lin Y.F."/>
            <person name="Hsu J.L."/>
            <person name="Li C.Y."/>
            <person name="Wang Z.W."/>
            <person name="Zhao X."/>
            <person name="Zhong W.Y."/>
            <person name="Ma X.K."/>
            <person name="Ma L."/>
            <person name="Huang J."/>
            <person name="Chen G.Z."/>
            <person name="Huang M.Z."/>
            <person name="Huang L."/>
            <person name="Peng D.H."/>
            <person name="Luo Y.B."/>
            <person name="Zou S.Q."/>
            <person name="Chen S.P."/>
            <person name="Lan S."/>
            <person name="Tsai W.C."/>
            <person name="Van de Peer Y."/>
            <person name="Liu Z.J."/>
        </authorList>
    </citation>
    <scope>NUCLEOTIDE SEQUENCE [LARGE SCALE GENOMIC DNA]</scope>
    <source>
        <strain evidence="4">Lor287</strain>
    </source>
</reference>
<evidence type="ECO:0000259" key="3">
    <source>
        <dbReference type="PROSITE" id="PS51138"/>
    </source>
</evidence>
<dbReference type="PANTHER" id="PTHR31917">
    <property type="entry name" value="AGENET DOMAIN-CONTAINING PROTEIN-RELATED"/>
    <property type="match status" value="1"/>
</dbReference>
<keyword evidence="2" id="KW-0539">Nucleus</keyword>
<dbReference type="EMBL" id="JBBWWQ010000010">
    <property type="protein sequence ID" value="KAK8936857.1"/>
    <property type="molecule type" value="Genomic_DNA"/>
</dbReference>
<dbReference type="Gene3D" id="2.30.30.140">
    <property type="match status" value="1"/>
</dbReference>
<dbReference type="SUPFAM" id="SSF158639">
    <property type="entry name" value="ENT-like"/>
    <property type="match status" value="1"/>
</dbReference>
<dbReference type="Gene3D" id="1.10.1240.40">
    <property type="entry name" value="ENT domain"/>
    <property type="match status" value="1"/>
</dbReference>
<accession>A0AAP0BEJ5</accession>
<protein>
    <recommendedName>
        <fullName evidence="3">ENT domain-containing protein</fullName>
    </recommendedName>
</protein>
<dbReference type="InterPro" id="IPR036142">
    <property type="entry name" value="ENT_dom-like_sf"/>
</dbReference>
<name>A0AAP0BEJ5_9ASPA</name>
<comment type="caution">
    <text evidence="4">The sequence shown here is derived from an EMBL/GenBank/DDBJ whole genome shotgun (WGS) entry which is preliminary data.</text>
</comment>
<gene>
    <name evidence="4" type="ORF">KSP39_PZI011945</name>
</gene>
<sequence>MRFKKGDKVEVLNKREDHAESWWRAEIISGYGSKYYVRYDRDLHGVVASVVERAPRRAIRPRPPSAMGRLDWVPGDIVEVLNNFSWKLAKIVMFSGQESFFVRILGSPMELVVHSSCIRLRQCWQDSKWVALQKESAKCSDRPTNGLSKVMFVSRAAQLVGDQFQAGKAISFGNTSQTFRTGAKKRPRIYLGTREKFPGAFRKTRTAEKRYLQGASALRSTRWNKVDAVASPQTMFGEKYMHSSLINRETRTFDTSQRVGISIDHNEDCSRIVLERSDAASVSSSVGSCSIIKSPYRSISGPLYDMYQDMESNHDLLEASETSVRANEAVAEDIHSLEIHAYQCTMAALYASGPISWEQEALLTNLRLMLHISNDEHSMELKNLASAQTNVLVR</sequence>
<dbReference type="InterPro" id="IPR014002">
    <property type="entry name" value="Agenet_dom_plant"/>
</dbReference>
<dbReference type="Proteomes" id="UP001418222">
    <property type="component" value="Unassembled WGS sequence"/>
</dbReference>
<dbReference type="InterPro" id="IPR008395">
    <property type="entry name" value="Agenet-like_dom"/>
</dbReference>
<dbReference type="Pfam" id="PF05641">
    <property type="entry name" value="Agenet"/>
    <property type="match status" value="1"/>
</dbReference>
<dbReference type="Pfam" id="PF03735">
    <property type="entry name" value="ENT"/>
    <property type="match status" value="1"/>
</dbReference>
<dbReference type="SMART" id="SM00743">
    <property type="entry name" value="Agenet"/>
    <property type="match status" value="2"/>
</dbReference>
<evidence type="ECO:0000256" key="2">
    <source>
        <dbReference type="ARBA" id="ARBA00023242"/>
    </source>
</evidence>
<comment type="subcellular location">
    <subcellularLocation>
        <location evidence="1">Nucleus</location>
    </subcellularLocation>
</comment>
<feature type="domain" description="ENT" evidence="3">
    <location>
        <begin position="330"/>
        <end position="394"/>
    </location>
</feature>
<keyword evidence="5" id="KW-1185">Reference proteome</keyword>
<dbReference type="GO" id="GO:0005634">
    <property type="term" value="C:nucleus"/>
    <property type="evidence" value="ECO:0007669"/>
    <property type="project" value="UniProtKB-SubCell"/>
</dbReference>
<evidence type="ECO:0000313" key="5">
    <source>
        <dbReference type="Proteomes" id="UP001418222"/>
    </source>
</evidence>
<evidence type="ECO:0000256" key="1">
    <source>
        <dbReference type="ARBA" id="ARBA00004123"/>
    </source>
</evidence>